<dbReference type="SMART" id="SM00644">
    <property type="entry name" value="Ami_2"/>
    <property type="match status" value="1"/>
</dbReference>
<evidence type="ECO:0000256" key="1">
    <source>
        <dbReference type="ARBA" id="ARBA00022529"/>
    </source>
</evidence>
<dbReference type="PANTHER" id="PTHR21666:SF270">
    <property type="entry name" value="MUREIN HYDROLASE ACTIVATOR ENVC"/>
    <property type="match status" value="1"/>
</dbReference>
<dbReference type="GO" id="GO:0001897">
    <property type="term" value="P:symbiont-mediated cytolysis of host cell"/>
    <property type="evidence" value="ECO:0007669"/>
    <property type="project" value="UniProtKB-ARBA"/>
</dbReference>
<dbReference type="Pfam" id="PF01510">
    <property type="entry name" value="Amidase_2"/>
    <property type="match status" value="1"/>
</dbReference>
<dbReference type="InterPro" id="IPR011055">
    <property type="entry name" value="Dup_hybrid_motif"/>
</dbReference>
<dbReference type="CDD" id="cd12797">
    <property type="entry name" value="M23_peptidase"/>
    <property type="match status" value="1"/>
</dbReference>
<dbReference type="InterPro" id="IPR050570">
    <property type="entry name" value="Cell_wall_metabolism_enzyme"/>
</dbReference>
<protein>
    <submittedName>
        <fullName evidence="4">Lysin A</fullName>
    </submittedName>
</protein>
<dbReference type="KEGG" id="vg:63743020"/>
<feature type="domain" description="N-acetylmuramoyl-L-alanine amidase" evidence="3">
    <location>
        <begin position="179"/>
        <end position="326"/>
    </location>
</feature>
<dbReference type="SUPFAM" id="SSF47090">
    <property type="entry name" value="PGBD-like"/>
    <property type="match status" value="1"/>
</dbReference>
<keyword evidence="1" id="KW-0929">Antimicrobial</keyword>
<dbReference type="Proteomes" id="UP000294565">
    <property type="component" value="Segment"/>
</dbReference>
<dbReference type="InterPro" id="IPR036366">
    <property type="entry name" value="PGBDSf"/>
</dbReference>
<dbReference type="InterPro" id="IPR036505">
    <property type="entry name" value="Amidase/PGRP_sf"/>
</dbReference>
<organism evidence="4 5">
    <name type="scientific">Mycobacterium phage Typha</name>
    <dbReference type="NCBI Taxonomy" id="2517971"/>
    <lineage>
        <taxon>Viruses</taxon>
        <taxon>Duplodnaviria</taxon>
        <taxon>Heunggongvirae</taxon>
        <taxon>Uroviricota</taxon>
        <taxon>Caudoviricetes</taxon>
        <taxon>Typhavirus</taxon>
        <taxon>Typhavirus typha</taxon>
    </lineage>
</organism>
<dbReference type="Pfam" id="PF01551">
    <property type="entry name" value="Peptidase_M23"/>
    <property type="match status" value="1"/>
</dbReference>
<dbReference type="Gene3D" id="2.70.70.10">
    <property type="entry name" value="Glucose Permease (Domain IIA)"/>
    <property type="match status" value="1"/>
</dbReference>
<dbReference type="GO" id="GO:0004222">
    <property type="term" value="F:metalloendopeptidase activity"/>
    <property type="evidence" value="ECO:0007669"/>
    <property type="project" value="TreeGrafter"/>
</dbReference>
<dbReference type="GO" id="GO:0009253">
    <property type="term" value="P:peptidoglycan catabolic process"/>
    <property type="evidence" value="ECO:0007669"/>
    <property type="project" value="InterPro"/>
</dbReference>
<dbReference type="GO" id="GO:0042742">
    <property type="term" value="P:defense response to bacterium"/>
    <property type="evidence" value="ECO:0007669"/>
    <property type="project" value="UniProtKB-KW"/>
</dbReference>
<evidence type="ECO:0000313" key="5">
    <source>
        <dbReference type="Proteomes" id="UP000294565"/>
    </source>
</evidence>
<gene>
    <name evidence="4" type="primary">31</name>
    <name evidence="4" type="ORF">SEA_TYPHA_31</name>
</gene>
<evidence type="ECO:0000259" key="3">
    <source>
        <dbReference type="SMART" id="SM00644"/>
    </source>
</evidence>
<dbReference type="RefSeq" id="YP_010049700.1">
    <property type="nucleotide sequence ID" value="NC_054393.1"/>
</dbReference>
<evidence type="ECO:0000256" key="2">
    <source>
        <dbReference type="ARBA" id="ARBA00022638"/>
    </source>
</evidence>
<dbReference type="Gene3D" id="1.10.101.10">
    <property type="entry name" value="PGBD-like superfamily/PGBD"/>
    <property type="match status" value="1"/>
</dbReference>
<dbReference type="InterPro" id="IPR036365">
    <property type="entry name" value="PGBD-like_sf"/>
</dbReference>
<dbReference type="EMBL" id="MK494099">
    <property type="protein sequence ID" value="QBP29688.1"/>
    <property type="molecule type" value="Genomic_DNA"/>
</dbReference>
<dbReference type="InterPro" id="IPR002477">
    <property type="entry name" value="Peptidoglycan-bd-like"/>
</dbReference>
<sequence length="436" mass="46759">MTRFLPLKEGTFRWGSPFGWRPGGDHYGQDFEAADGTPIYAAQAGTVAYIGAASGFGQWIVIDHPAADGAGTTVYGHMWDAFATGLRQGDWVGAGQLIGYVGSNGQSTGPHLHFEVHPTVWRAGSQIDPRPWLSGALNPGGALTPPPSTGGGNLWTGDPVWLEEVLGAELGDRLRTLPGWKNRGHGDFKDIRGVMWHHTGNGRASAESIRDGRPDLAGPLANLHIAQNGIVTIVAVGVCWHAGSGSYPWLPTNMGNWHMIGVECAWPMDTSGRINASYQAERWPDEQIISMRDVAAALSLKLNVGADHNIGHKDYAGATQGKWDPGYLDMRWFQGEVAKDMQGMFGGPVPPPPPPPVVDPPVSNGYAHILIYRGMTGPAVRALQTRLKRAYSKLVVDGDFGPHTEACVRDYQKLHPPLAADGIVGPATAAMLELVI</sequence>
<dbReference type="PANTHER" id="PTHR21666">
    <property type="entry name" value="PEPTIDASE-RELATED"/>
    <property type="match status" value="1"/>
</dbReference>
<name>A0A482JAE8_9CAUD</name>
<evidence type="ECO:0000313" key="4">
    <source>
        <dbReference type="EMBL" id="QBP29688.1"/>
    </source>
</evidence>
<dbReference type="SUPFAM" id="SSF55846">
    <property type="entry name" value="N-acetylmuramoyl-L-alanine amidase-like"/>
    <property type="match status" value="1"/>
</dbReference>
<proteinExistence type="predicted"/>
<dbReference type="GeneID" id="63743020"/>
<dbReference type="InterPro" id="IPR002502">
    <property type="entry name" value="Amidase_domain"/>
</dbReference>
<reference evidence="4 5" key="1">
    <citation type="submission" date="2019-02" db="EMBL/GenBank/DDBJ databases">
        <authorList>
            <person name="Kanzanas C."/>
            <person name="Smith M.A."/>
            <person name="Zack K.M."/>
            <person name="Garlena R.A."/>
            <person name="Russell D.A."/>
            <person name="Pope W.H."/>
            <person name="Jacobs-Sera D."/>
            <person name="Hatfull G.F."/>
        </authorList>
    </citation>
    <scope>NUCLEOTIDE SEQUENCE [LARGE SCALE GENOMIC DNA]</scope>
</reference>
<keyword evidence="2" id="KW-0081">Bacteriolytic enzyme</keyword>
<dbReference type="GO" id="GO:0008745">
    <property type="term" value="F:N-acetylmuramoyl-L-alanine amidase activity"/>
    <property type="evidence" value="ECO:0007669"/>
    <property type="project" value="InterPro"/>
</dbReference>
<dbReference type="Gene3D" id="3.40.80.10">
    <property type="entry name" value="Peptidoglycan recognition protein-like"/>
    <property type="match status" value="1"/>
</dbReference>
<dbReference type="SUPFAM" id="SSF51261">
    <property type="entry name" value="Duplicated hybrid motif"/>
    <property type="match status" value="1"/>
</dbReference>
<dbReference type="Pfam" id="PF01471">
    <property type="entry name" value="PG_binding_1"/>
    <property type="match status" value="1"/>
</dbReference>
<keyword evidence="5" id="KW-1185">Reference proteome</keyword>
<dbReference type="InterPro" id="IPR016047">
    <property type="entry name" value="M23ase_b-sheet_dom"/>
</dbReference>
<accession>A0A482JAE8</accession>